<keyword evidence="7" id="KW-0051">Antiviral defense</keyword>
<organism evidence="11">
    <name type="scientific">[Clostridium] nexile</name>
    <dbReference type="NCBI Taxonomy" id="29361"/>
    <lineage>
        <taxon>Bacteria</taxon>
        <taxon>Bacillati</taxon>
        <taxon>Bacillota</taxon>
        <taxon>Clostridia</taxon>
        <taxon>Lachnospirales</taxon>
        <taxon>Lachnospiraceae</taxon>
        <taxon>Tyzzerella</taxon>
    </lineage>
</organism>
<dbReference type="PRINTS" id="PR00866">
    <property type="entry name" value="RNADNAPOLMS"/>
</dbReference>
<evidence type="ECO:0000256" key="4">
    <source>
        <dbReference type="ARBA" id="ARBA00022723"/>
    </source>
</evidence>
<dbReference type="GO" id="GO:0003964">
    <property type="term" value="F:RNA-directed DNA polymerase activity"/>
    <property type="evidence" value="ECO:0007669"/>
    <property type="project" value="UniProtKB-KW"/>
</dbReference>
<evidence type="ECO:0000259" key="10">
    <source>
        <dbReference type="PROSITE" id="PS50878"/>
    </source>
</evidence>
<dbReference type="PANTHER" id="PTHR34047:SF7">
    <property type="entry name" value="RNA-DIRECTED DNA POLYMERASE"/>
    <property type="match status" value="1"/>
</dbReference>
<dbReference type="GO" id="GO:0046872">
    <property type="term" value="F:metal ion binding"/>
    <property type="evidence" value="ECO:0007669"/>
    <property type="project" value="UniProtKB-KW"/>
</dbReference>
<name>A0A6N2URB3_9FIRM</name>
<dbReference type="EMBL" id="CACRTG010000021">
    <property type="protein sequence ID" value="VYT20230.1"/>
    <property type="molecule type" value="Genomic_DNA"/>
</dbReference>
<evidence type="ECO:0000313" key="11">
    <source>
        <dbReference type="EMBL" id="VYT20230.1"/>
    </source>
</evidence>
<dbReference type="GO" id="GO:0051607">
    <property type="term" value="P:defense response to virus"/>
    <property type="evidence" value="ECO:0007669"/>
    <property type="project" value="UniProtKB-KW"/>
</dbReference>
<accession>A0A6N2URB3</accession>
<dbReference type="InterPro" id="IPR000477">
    <property type="entry name" value="RT_dom"/>
</dbReference>
<comment type="catalytic activity">
    <reaction evidence="9">
        <text>DNA(n) + a 2'-deoxyribonucleoside 5'-triphosphate = DNA(n+1) + diphosphate</text>
        <dbReference type="Rhea" id="RHEA:22508"/>
        <dbReference type="Rhea" id="RHEA-COMP:17339"/>
        <dbReference type="Rhea" id="RHEA-COMP:17340"/>
        <dbReference type="ChEBI" id="CHEBI:33019"/>
        <dbReference type="ChEBI" id="CHEBI:61560"/>
        <dbReference type="ChEBI" id="CHEBI:173112"/>
        <dbReference type="EC" id="2.7.7.49"/>
    </reaction>
</comment>
<evidence type="ECO:0000256" key="6">
    <source>
        <dbReference type="ARBA" id="ARBA00022918"/>
    </source>
</evidence>
<gene>
    <name evidence="11" type="ORF">CNLFYP112_02237</name>
</gene>
<dbReference type="InterPro" id="IPR043502">
    <property type="entry name" value="DNA/RNA_pol_sf"/>
</dbReference>
<keyword evidence="2" id="KW-0808">Transferase</keyword>
<keyword evidence="6 11" id="KW-0695">RNA-directed DNA polymerase</keyword>
<evidence type="ECO:0000256" key="9">
    <source>
        <dbReference type="ARBA" id="ARBA00048173"/>
    </source>
</evidence>
<dbReference type="EC" id="2.7.7.49" evidence="1"/>
<dbReference type="InterPro" id="IPR051083">
    <property type="entry name" value="GrpII_Intron_Splice-Mob/Def"/>
</dbReference>
<dbReference type="AlphaFoldDB" id="A0A6N2URB3"/>
<evidence type="ECO:0000256" key="3">
    <source>
        <dbReference type="ARBA" id="ARBA00022695"/>
    </source>
</evidence>
<keyword evidence="4" id="KW-0479">Metal-binding</keyword>
<evidence type="ECO:0000256" key="7">
    <source>
        <dbReference type="ARBA" id="ARBA00023118"/>
    </source>
</evidence>
<evidence type="ECO:0000256" key="1">
    <source>
        <dbReference type="ARBA" id="ARBA00012493"/>
    </source>
</evidence>
<evidence type="ECO:0000256" key="8">
    <source>
        <dbReference type="ARBA" id="ARBA00034120"/>
    </source>
</evidence>
<dbReference type="GO" id="GO:0003723">
    <property type="term" value="F:RNA binding"/>
    <property type="evidence" value="ECO:0007669"/>
    <property type="project" value="InterPro"/>
</dbReference>
<sequence length="333" mass="39359">MDNQRLWQHRSKEEDKEAILSLNLLERANVPKEKTLKCIYAVSNHIEEHYREVFIPKKKGGRRKLLVPDYLLHTMQKNILRTILSEEKVSKYAKAYCPGRRIRDNAFAHVGAETILELDIKDFFENITYIMVYQCVFSGEYYPPAVRTLLTQLCCYRDYLPQGAPTSPMISNLVMFSFDQYMGKWCEEREICYTRYCDDMTFSGKFDVREVKQKVRSYLQVLGFELNLKKTKVLKQYNRQSVTGIVVNEKAQVSKTYRRDVRQAVYYCGKYGVQEHLQRTGAQMWLQKGEERYLQHLMGKVNYILQVNPEDCTFQEVRKNLLRIQRQCKGGKP</sequence>
<dbReference type="PANTHER" id="PTHR34047">
    <property type="entry name" value="NUCLEAR INTRON MATURASE 1, MITOCHONDRIAL-RELATED"/>
    <property type="match status" value="1"/>
</dbReference>
<dbReference type="CDD" id="cd03487">
    <property type="entry name" value="RT_Bac_retron_II"/>
    <property type="match status" value="1"/>
</dbReference>
<comment type="similarity">
    <text evidence="8">Belongs to the bacterial reverse transcriptase family.</text>
</comment>
<evidence type="ECO:0000256" key="2">
    <source>
        <dbReference type="ARBA" id="ARBA00022679"/>
    </source>
</evidence>
<keyword evidence="5" id="KW-0460">Magnesium</keyword>
<dbReference type="PROSITE" id="PS50878">
    <property type="entry name" value="RT_POL"/>
    <property type="match status" value="1"/>
</dbReference>
<evidence type="ECO:0000256" key="5">
    <source>
        <dbReference type="ARBA" id="ARBA00022842"/>
    </source>
</evidence>
<proteinExistence type="inferred from homology"/>
<keyword evidence="3" id="KW-0548">Nucleotidyltransferase</keyword>
<dbReference type="InterPro" id="IPR000123">
    <property type="entry name" value="Reverse_transcriptase_msDNA"/>
</dbReference>
<dbReference type="SUPFAM" id="SSF56672">
    <property type="entry name" value="DNA/RNA polymerases"/>
    <property type="match status" value="1"/>
</dbReference>
<protein>
    <recommendedName>
        <fullName evidence="1">RNA-directed DNA polymerase</fullName>
        <ecNumber evidence="1">2.7.7.49</ecNumber>
    </recommendedName>
</protein>
<reference evidence="11" key="1">
    <citation type="submission" date="2019-11" db="EMBL/GenBank/DDBJ databases">
        <authorList>
            <person name="Feng L."/>
        </authorList>
    </citation>
    <scope>NUCLEOTIDE SEQUENCE</scope>
    <source>
        <strain evidence="11">CnexileLFYP112</strain>
    </source>
</reference>
<dbReference type="Pfam" id="PF00078">
    <property type="entry name" value="RVT_1"/>
    <property type="match status" value="1"/>
</dbReference>
<feature type="domain" description="Reverse transcriptase" evidence="10">
    <location>
        <begin position="36"/>
        <end position="247"/>
    </location>
</feature>